<dbReference type="PANTHER" id="PTHR14042">
    <property type="entry name" value="DOPEY-RELATED"/>
    <property type="match status" value="1"/>
</dbReference>
<dbReference type="PANTHER" id="PTHR14042:SF24">
    <property type="entry name" value="PROTEIN DOPEY-1 HOMOLOG"/>
    <property type="match status" value="1"/>
</dbReference>
<dbReference type="AlphaFoldDB" id="A0A9D4D2Q2"/>
<dbReference type="EMBL" id="JAIWYP010000011">
    <property type="protein sequence ID" value="KAH3737069.1"/>
    <property type="molecule type" value="Genomic_DNA"/>
</dbReference>
<accession>A0A9D4D2Q2</accession>
<dbReference type="Pfam" id="PF24597">
    <property type="entry name" value="TPR_DOP1_M"/>
    <property type="match status" value="1"/>
</dbReference>
<dbReference type="GO" id="GO:0005829">
    <property type="term" value="C:cytosol"/>
    <property type="evidence" value="ECO:0007669"/>
    <property type="project" value="GOC"/>
</dbReference>
<reference evidence="2" key="1">
    <citation type="journal article" date="2019" name="bioRxiv">
        <title>The Genome of the Zebra Mussel, Dreissena polymorpha: A Resource for Invasive Species Research.</title>
        <authorList>
            <person name="McCartney M.A."/>
            <person name="Auch B."/>
            <person name="Kono T."/>
            <person name="Mallez S."/>
            <person name="Zhang Y."/>
            <person name="Obille A."/>
            <person name="Becker A."/>
            <person name="Abrahante J.E."/>
            <person name="Garbe J."/>
            <person name="Badalamenti J.P."/>
            <person name="Herman A."/>
            <person name="Mangelson H."/>
            <person name="Liachko I."/>
            <person name="Sullivan S."/>
            <person name="Sone E.D."/>
            <person name="Koren S."/>
            <person name="Silverstein K.A.T."/>
            <person name="Beckman K.B."/>
            <person name="Gohl D.M."/>
        </authorList>
    </citation>
    <scope>NUCLEOTIDE SEQUENCE</scope>
    <source>
        <strain evidence="2">Duluth1</strain>
        <tissue evidence="2">Whole animal</tissue>
    </source>
</reference>
<sequence>MTYFERYSRDLLVQALRQLLVEKPGGSDTVSARSAVLKPFRILISLLDKPEIGPVILESVLLSIFRCLCREYDISKSSKVSAFVKQALKKDDIYYEELLKTANLLFGTFEPYFIWDYASRKFQEACAGSHEGFVGNQEACIGSQDGCAGSQRSLRKISGSQSMSEPQESADIDELCTLVAYLLDIVSLVTHFSSSS</sequence>
<comment type="caution">
    <text evidence="2">The sequence shown here is derived from an EMBL/GenBank/DDBJ whole genome shotgun (WGS) entry which is preliminary data.</text>
</comment>
<keyword evidence="3" id="KW-1185">Reference proteome</keyword>
<dbReference type="Proteomes" id="UP000828390">
    <property type="component" value="Unassembled WGS sequence"/>
</dbReference>
<dbReference type="GO" id="GO:0006895">
    <property type="term" value="P:Golgi to endosome transport"/>
    <property type="evidence" value="ECO:0007669"/>
    <property type="project" value="InterPro"/>
</dbReference>
<evidence type="ECO:0000313" key="2">
    <source>
        <dbReference type="EMBL" id="KAH3737069.1"/>
    </source>
</evidence>
<dbReference type="InterPro" id="IPR056458">
    <property type="entry name" value="TPR_DOP1_M"/>
</dbReference>
<gene>
    <name evidence="2" type="ORF">DPMN_043645</name>
</gene>
<proteinExistence type="predicted"/>
<feature type="domain" description="DOP1-like middle TPR" evidence="1">
    <location>
        <begin position="3"/>
        <end position="122"/>
    </location>
</feature>
<evidence type="ECO:0000313" key="3">
    <source>
        <dbReference type="Proteomes" id="UP000828390"/>
    </source>
</evidence>
<reference evidence="2" key="2">
    <citation type="submission" date="2020-11" db="EMBL/GenBank/DDBJ databases">
        <authorList>
            <person name="McCartney M.A."/>
            <person name="Auch B."/>
            <person name="Kono T."/>
            <person name="Mallez S."/>
            <person name="Becker A."/>
            <person name="Gohl D.M."/>
            <person name="Silverstein K.A.T."/>
            <person name="Koren S."/>
            <person name="Bechman K.B."/>
            <person name="Herman A."/>
            <person name="Abrahante J.E."/>
            <person name="Garbe J."/>
        </authorList>
    </citation>
    <scope>NUCLEOTIDE SEQUENCE</scope>
    <source>
        <strain evidence="2">Duluth1</strain>
        <tissue evidence="2">Whole animal</tissue>
    </source>
</reference>
<organism evidence="2 3">
    <name type="scientific">Dreissena polymorpha</name>
    <name type="common">Zebra mussel</name>
    <name type="synonym">Mytilus polymorpha</name>
    <dbReference type="NCBI Taxonomy" id="45954"/>
    <lineage>
        <taxon>Eukaryota</taxon>
        <taxon>Metazoa</taxon>
        <taxon>Spiralia</taxon>
        <taxon>Lophotrochozoa</taxon>
        <taxon>Mollusca</taxon>
        <taxon>Bivalvia</taxon>
        <taxon>Autobranchia</taxon>
        <taxon>Heteroconchia</taxon>
        <taxon>Euheterodonta</taxon>
        <taxon>Imparidentia</taxon>
        <taxon>Neoheterodontei</taxon>
        <taxon>Myida</taxon>
        <taxon>Dreissenoidea</taxon>
        <taxon>Dreissenidae</taxon>
        <taxon>Dreissena</taxon>
    </lineage>
</organism>
<dbReference type="GO" id="GO:0005802">
    <property type="term" value="C:trans-Golgi network"/>
    <property type="evidence" value="ECO:0007669"/>
    <property type="project" value="TreeGrafter"/>
</dbReference>
<dbReference type="GO" id="GO:0005768">
    <property type="term" value="C:endosome"/>
    <property type="evidence" value="ECO:0007669"/>
    <property type="project" value="TreeGrafter"/>
</dbReference>
<protein>
    <recommendedName>
        <fullName evidence="1">DOP1-like middle TPR domain-containing protein</fullName>
    </recommendedName>
</protein>
<dbReference type="InterPro" id="IPR040314">
    <property type="entry name" value="DOP1"/>
</dbReference>
<name>A0A9D4D2Q2_DREPO</name>
<evidence type="ECO:0000259" key="1">
    <source>
        <dbReference type="Pfam" id="PF24597"/>
    </source>
</evidence>